<feature type="domain" description="DUF4246" evidence="1">
    <location>
        <begin position="93"/>
        <end position="492"/>
    </location>
</feature>
<dbReference type="PANTHER" id="PTHR33119:SF1">
    <property type="entry name" value="FE2OG DIOXYGENASE DOMAIN-CONTAINING PROTEIN"/>
    <property type="match status" value="1"/>
</dbReference>
<dbReference type="AlphaFoldDB" id="A0A0D2QAK5"/>
<reference evidence="4" key="1">
    <citation type="submission" date="2014-04" db="EMBL/GenBank/DDBJ databases">
        <title>Evolutionary Origins and Diversification of the Mycorrhizal Mutualists.</title>
        <authorList>
            <consortium name="DOE Joint Genome Institute"/>
            <consortium name="Mycorrhizal Genomics Consortium"/>
            <person name="Kohler A."/>
            <person name="Kuo A."/>
            <person name="Nagy L.G."/>
            <person name="Floudas D."/>
            <person name="Copeland A."/>
            <person name="Barry K.W."/>
            <person name="Cichocki N."/>
            <person name="Veneault-Fourrey C."/>
            <person name="LaButti K."/>
            <person name="Lindquist E.A."/>
            <person name="Lipzen A."/>
            <person name="Lundell T."/>
            <person name="Morin E."/>
            <person name="Murat C."/>
            <person name="Riley R."/>
            <person name="Ohm R."/>
            <person name="Sun H."/>
            <person name="Tunlid A."/>
            <person name="Henrissat B."/>
            <person name="Grigoriev I.V."/>
            <person name="Hibbett D.S."/>
            <person name="Martin F."/>
        </authorList>
    </citation>
    <scope>NUCLEOTIDE SEQUENCE [LARGE SCALE GENOMIC DNA]</scope>
    <source>
        <strain evidence="4">FD-334 SS-4</strain>
    </source>
</reference>
<feature type="domain" description="DUF4246" evidence="2">
    <location>
        <begin position="16"/>
        <end position="71"/>
    </location>
</feature>
<gene>
    <name evidence="3" type="ORF">HYPSUDRAFT_34103</name>
</gene>
<dbReference type="InterPro" id="IPR049207">
    <property type="entry name" value="DUF4246_N"/>
</dbReference>
<name>A0A0D2QAK5_HYPSF</name>
<evidence type="ECO:0000259" key="2">
    <source>
        <dbReference type="Pfam" id="PF21666"/>
    </source>
</evidence>
<dbReference type="InterPro" id="IPR025340">
    <property type="entry name" value="DUF4246"/>
</dbReference>
<keyword evidence="4" id="KW-1185">Reference proteome</keyword>
<evidence type="ECO:0000259" key="1">
    <source>
        <dbReference type="Pfam" id="PF14033"/>
    </source>
</evidence>
<dbReference type="Proteomes" id="UP000054270">
    <property type="component" value="Unassembled WGS sequence"/>
</dbReference>
<sequence length="558" mass="64118">MPDSIRPSESDRYRGYRHPFLFGIHYLGGIGDCPRTLTELAMMQFSWQIRRSSEWWKIYKDEHTRLKWREDALKQTFNVITPSAEHDIKLSPEQINYVLDELEGYNALRDGPHQVSCFERIWESEATIEPITTNALIALLDGLSNRTETRTEGATTEIIDHRLCPLVYNRTLVPHDRLNGRVYQPIPPPTSPDVTYATSKLFALLPADVVVSEEKFKKPLAVKFMSYINNLDPGIHRDLYRHMETLLESFVPLFEHTLTDLHRNNPLVPRISGCCRYTVWDEPEPPDFSDDEEGWTNYESEMRQWTLTRPITLPDVPGQGYRGGLEKRRHIVSLRNRTIQVIVNVSKIDLTPGGPQFIGSPWHVEGMGAERIVACGFHFLSSENITDTNLQFRMAVTFPRGFSAGDTGATLRTWGFRDGDSSHQYIGTVPIRSGLNLVFPNIYQHRQTPFQLADPLKEGHLKIVRFFLVDPDIKPIISTSLVAPQQKEWIHKAVDDNLDSKLPFEVVEVIMQDVNGLMTAEEAELYRKRLIDETDCFTHANNSYHFCIPFDIWNGPEP</sequence>
<dbReference type="Pfam" id="PF14033">
    <property type="entry name" value="DUF4246"/>
    <property type="match status" value="1"/>
</dbReference>
<evidence type="ECO:0000313" key="4">
    <source>
        <dbReference type="Proteomes" id="UP000054270"/>
    </source>
</evidence>
<protein>
    <submittedName>
        <fullName evidence="3">Uncharacterized protein</fullName>
    </submittedName>
</protein>
<proteinExistence type="predicted"/>
<organism evidence="3 4">
    <name type="scientific">Hypholoma sublateritium (strain FD-334 SS-4)</name>
    <dbReference type="NCBI Taxonomy" id="945553"/>
    <lineage>
        <taxon>Eukaryota</taxon>
        <taxon>Fungi</taxon>
        <taxon>Dikarya</taxon>
        <taxon>Basidiomycota</taxon>
        <taxon>Agaricomycotina</taxon>
        <taxon>Agaricomycetes</taxon>
        <taxon>Agaricomycetidae</taxon>
        <taxon>Agaricales</taxon>
        <taxon>Agaricineae</taxon>
        <taxon>Strophariaceae</taxon>
        <taxon>Hypholoma</taxon>
    </lineage>
</organism>
<dbReference type="OrthoDB" id="415532at2759"/>
<evidence type="ECO:0000313" key="3">
    <source>
        <dbReference type="EMBL" id="KJA28640.1"/>
    </source>
</evidence>
<accession>A0A0D2QAK5</accession>
<dbReference type="OMA" id="RGYRHPF"/>
<dbReference type="STRING" id="945553.A0A0D2QAK5"/>
<dbReference type="EMBL" id="KN817521">
    <property type="protein sequence ID" value="KJA28640.1"/>
    <property type="molecule type" value="Genomic_DNA"/>
</dbReference>
<dbReference type="InterPro" id="IPR049192">
    <property type="entry name" value="DUF4246_C"/>
</dbReference>
<dbReference type="PANTHER" id="PTHR33119">
    <property type="entry name" value="IFI3P"/>
    <property type="match status" value="1"/>
</dbReference>
<dbReference type="Pfam" id="PF21666">
    <property type="entry name" value="DUF4246_N"/>
    <property type="match status" value="1"/>
</dbReference>